<dbReference type="STRING" id="84035.SAMN05660742_10745"/>
<dbReference type="Proteomes" id="UP000199662">
    <property type="component" value="Unassembled WGS sequence"/>
</dbReference>
<evidence type="ECO:0000313" key="10">
    <source>
        <dbReference type="EMBL" id="SEJ41627.1"/>
    </source>
</evidence>
<dbReference type="Pfam" id="PF01182">
    <property type="entry name" value="Glucosamine_iso"/>
    <property type="match status" value="1"/>
</dbReference>
<name>A0A1H6YRQ8_9FIRM</name>
<comment type="catalytic activity">
    <reaction evidence="1 8">
        <text>6-phospho-D-glucono-1,5-lactone + H2O = 6-phospho-D-gluconate + H(+)</text>
        <dbReference type="Rhea" id="RHEA:12556"/>
        <dbReference type="ChEBI" id="CHEBI:15377"/>
        <dbReference type="ChEBI" id="CHEBI:15378"/>
        <dbReference type="ChEBI" id="CHEBI:57955"/>
        <dbReference type="ChEBI" id="CHEBI:58759"/>
        <dbReference type="EC" id="3.1.1.31"/>
    </reaction>
</comment>
<evidence type="ECO:0000313" key="11">
    <source>
        <dbReference type="Proteomes" id="UP000199662"/>
    </source>
</evidence>
<dbReference type="PANTHER" id="PTHR11054">
    <property type="entry name" value="6-PHOSPHOGLUCONOLACTONASE"/>
    <property type="match status" value="1"/>
</dbReference>
<sequence>MNKIYQNMNELCVAGANLFVEEAQKAIVARGRFSVALSGGSTPRRLFEEIAKKEWHEKLDWQRIFVFWGDERFVPADDAQSNQKMARESLLRYVPIPEENIFPIPFAETPIESAEKYEAVLKQFFMDSWPQIDLILLGLGPDGHTASLFPGSNALNEETRWVCPSKTKVPGPERITLTFPVLNRAGLVCFMVTGKEKAEMVKQILKPVSTELIYPAQRIQPLTGRLIWLLDQAAAQLIS</sequence>
<dbReference type="GO" id="GO:0005975">
    <property type="term" value="P:carbohydrate metabolic process"/>
    <property type="evidence" value="ECO:0007669"/>
    <property type="project" value="UniProtKB-UniRule"/>
</dbReference>
<dbReference type="InterPro" id="IPR005900">
    <property type="entry name" value="6-phosphogluconolactonase_DevB"/>
</dbReference>
<dbReference type="AlphaFoldDB" id="A0A1H6YRQ8"/>
<comment type="function">
    <text evidence="2 8">Hydrolysis of 6-phosphogluconolactone to 6-phosphogluconate.</text>
</comment>
<dbReference type="CDD" id="cd01400">
    <property type="entry name" value="6PGL"/>
    <property type="match status" value="1"/>
</dbReference>
<dbReference type="GO" id="GO:0006098">
    <property type="term" value="P:pentose-phosphate shunt"/>
    <property type="evidence" value="ECO:0007669"/>
    <property type="project" value="UniProtKB-UniPathway"/>
</dbReference>
<feature type="domain" description="Glucosamine/galactosamine-6-phosphate isomerase" evidence="9">
    <location>
        <begin position="8"/>
        <end position="228"/>
    </location>
</feature>
<protein>
    <recommendedName>
        <fullName evidence="6 8">6-phosphogluconolactonase</fullName>
        <shortName evidence="8">6PGL</shortName>
        <ecNumber evidence="5 8">3.1.1.31</ecNumber>
    </recommendedName>
</protein>
<evidence type="ECO:0000256" key="7">
    <source>
        <dbReference type="ARBA" id="ARBA00022801"/>
    </source>
</evidence>
<dbReference type="SUPFAM" id="SSF100950">
    <property type="entry name" value="NagB/RpiA/CoA transferase-like"/>
    <property type="match status" value="1"/>
</dbReference>
<dbReference type="PANTHER" id="PTHR11054:SF0">
    <property type="entry name" value="6-PHOSPHOGLUCONOLACTONASE"/>
    <property type="match status" value="1"/>
</dbReference>
<dbReference type="NCBIfam" id="TIGR01198">
    <property type="entry name" value="pgl"/>
    <property type="match status" value="1"/>
</dbReference>
<accession>A0A1H6YRQ8</accession>
<evidence type="ECO:0000256" key="5">
    <source>
        <dbReference type="ARBA" id="ARBA00013198"/>
    </source>
</evidence>
<dbReference type="UniPathway" id="UPA00115">
    <property type="reaction ID" value="UER00409"/>
</dbReference>
<reference evidence="10 11" key="1">
    <citation type="submission" date="2016-10" db="EMBL/GenBank/DDBJ databases">
        <authorList>
            <person name="de Groot N.N."/>
        </authorList>
    </citation>
    <scope>NUCLEOTIDE SEQUENCE [LARGE SCALE GENOMIC DNA]</scope>
    <source>
        <strain evidence="10 11">DSM 2179</strain>
    </source>
</reference>
<dbReference type="EMBL" id="FNZK01000007">
    <property type="protein sequence ID" value="SEJ41627.1"/>
    <property type="molecule type" value="Genomic_DNA"/>
</dbReference>
<evidence type="ECO:0000256" key="1">
    <source>
        <dbReference type="ARBA" id="ARBA00000832"/>
    </source>
</evidence>
<keyword evidence="11" id="KW-1185">Reference proteome</keyword>
<dbReference type="InterPro" id="IPR006148">
    <property type="entry name" value="Glc/Gal-6P_isomerase"/>
</dbReference>
<dbReference type="FunFam" id="3.40.50.1360:FF:000005">
    <property type="entry name" value="6-phosphogluconolactonase"/>
    <property type="match status" value="1"/>
</dbReference>
<evidence type="ECO:0000256" key="6">
    <source>
        <dbReference type="ARBA" id="ARBA00020337"/>
    </source>
</evidence>
<gene>
    <name evidence="8" type="primary">pgl</name>
    <name evidence="10" type="ORF">SAMN05660742_10745</name>
</gene>
<proteinExistence type="inferred from homology"/>
<comment type="pathway">
    <text evidence="3 8">Carbohydrate degradation; pentose phosphate pathway; D-ribulose 5-phosphate from D-glucose 6-phosphate (oxidative stage): step 2/3.</text>
</comment>
<dbReference type="RefSeq" id="WP_091830854.1">
    <property type="nucleotide sequence ID" value="NZ_FNZK01000007.1"/>
</dbReference>
<dbReference type="InterPro" id="IPR039104">
    <property type="entry name" value="6PGL"/>
</dbReference>
<dbReference type="InterPro" id="IPR037171">
    <property type="entry name" value="NagB/RpiA_transferase-like"/>
</dbReference>
<evidence type="ECO:0000256" key="2">
    <source>
        <dbReference type="ARBA" id="ARBA00002681"/>
    </source>
</evidence>
<dbReference type="EC" id="3.1.1.31" evidence="5 8"/>
<evidence type="ECO:0000256" key="3">
    <source>
        <dbReference type="ARBA" id="ARBA00004961"/>
    </source>
</evidence>
<dbReference type="Gene3D" id="3.40.50.1360">
    <property type="match status" value="1"/>
</dbReference>
<organism evidence="10 11">
    <name type="scientific">Propionispira arboris</name>
    <dbReference type="NCBI Taxonomy" id="84035"/>
    <lineage>
        <taxon>Bacteria</taxon>
        <taxon>Bacillati</taxon>
        <taxon>Bacillota</taxon>
        <taxon>Negativicutes</taxon>
        <taxon>Selenomonadales</taxon>
        <taxon>Selenomonadaceae</taxon>
        <taxon>Propionispira</taxon>
    </lineage>
</organism>
<dbReference type="GO" id="GO:0017057">
    <property type="term" value="F:6-phosphogluconolactonase activity"/>
    <property type="evidence" value="ECO:0007669"/>
    <property type="project" value="UniProtKB-UniRule"/>
</dbReference>
<evidence type="ECO:0000259" key="9">
    <source>
        <dbReference type="Pfam" id="PF01182"/>
    </source>
</evidence>
<comment type="similarity">
    <text evidence="4 8">Belongs to the glucosamine/galactosamine-6-phosphate isomerase family. 6-phosphogluconolactonase subfamily.</text>
</comment>
<evidence type="ECO:0000256" key="8">
    <source>
        <dbReference type="RuleBase" id="RU365095"/>
    </source>
</evidence>
<evidence type="ECO:0000256" key="4">
    <source>
        <dbReference type="ARBA" id="ARBA00010662"/>
    </source>
</evidence>
<keyword evidence="7 8" id="KW-0378">Hydrolase</keyword>